<reference evidence="2" key="1">
    <citation type="submission" date="2016-09" db="EMBL/GenBank/DDBJ databases">
        <title>Acidihalobacter prosperus F5.</title>
        <authorList>
            <person name="Khaleque H.N."/>
            <person name="Ramsay J.P."/>
            <person name="Kaksonen A.H."/>
            <person name="Boxall N.J."/>
            <person name="Watkin E.L.J."/>
        </authorList>
    </citation>
    <scope>NUCLEOTIDE SEQUENCE [LARGE SCALE GENOMIC DNA]</scope>
    <source>
        <strain evidence="2">F5</strain>
    </source>
</reference>
<dbReference type="Proteomes" id="UP000095401">
    <property type="component" value="Chromosome"/>
</dbReference>
<evidence type="ECO:0000313" key="2">
    <source>
        <dbReference type="Proteomes" id="UP000095401"/>
    </source>
</evidence>
<dbReference type="InterPro" id="IPR043519">
    <property type="entry name" value="NT_sf"/>
</dbReference>
<dbReference type="RefSeq" id="WP_070079019.1">
    <property type="nucleotide sequence ID" value="NZ_CP017415.1"/>
</dbReference>
<dbReference type="EMBL" id="CP017415">
    <property type="protein sequence ID" value="AOU98659.1"/>
    <property type="molecule type" value="Genomic_DNA"/>
</dbReference>
<dbReference type="Gene3D" id="3.30.460.10">
    <property type="entry name" value="Beta Polymerase, domain 2"/>
    <property type="match status" value="1"/>
</dbReference>
<evidence type="ECO:0008006" key="3">
    <source>
        <dbReference type="Google" id="ProtNLM"/>
    </source>
</evidence>
<name>A0A1D8IQC0_9GAMM</name>
<evidence type="ECO:0000313" key="1">
    <source>
        <dbReference type="EMBL" id="AOU98659.1"/>
    </source>
</evidence>
<sequence>MRLTDTQRQTIVTETARTFGPDVTVRLFGSRTDDSARGGDIDLHIEAEGDAAALLDRELKLYARLIRRLGDRRIDIVVHPRGSAPRPIDLQAMRTGVVL</sequence>
<dbReference type="KEGG" id="aprs:BI364_12435"/>
<dbReference type="AlphaFoldDB" id="A0A1D8IQC0"/>
<organism evidence="1 2">
    <name type="scientific">Acidihalobacter yilgarnensis</name>
    <dbReference type="NCBI Taxonomy" id="2819280"/>
    <lineage>
        <taxon>Bacteria</taxon>
        <taxon>Pseudomonadati</taxon>
        <taxon>Pseudomonadota</taxon>
        <taxon>Gammaproteobacteria</taxon>
        <taxon>Chromatiales</taxon>
        <taxon>Ectothiorhodospiraceae</taxon>
        <taxon>Acidihalobacter</taxon>
    </lineage>
</organism>
<keyword evidence="2" id="KW-1185">Reference proteome</keyword>
<gene>
    <name evidence="1" type="ORF">BI364_12435</name>
</gene>
<proteinExistence type="predicted"/>
<accession>A0A1D8IQC0</accession>
<protein>
    <recommendedName>
        <fullName evidence="3">Polymerase nucleotidyl transferase domain-containing protein</fullName>
    </recommendedName>
</protein>
<dbReference type="SUPFAM" id="SSF81301">
    <property type="entry name" value="Nucleotidyltransferase"/>
    <property type="match status" value="1"/>
</dbReference>